<comment type="caution">
    <text evidence="4">The sequence shown here is derived from an EMBL/GenBank/DDBJ whole genome shotgun (WGS) entry which is preliminary data.</text>
</comment>
<keyword evidence="2" id="KW-0560">Oxidoreductase</keyword>
<dbReference type="PANTHER" id="PTHR42898:SF28">
    <property type="entry name" value="TROPINONE REDUCTASE HOMOLOG"/>
    <property type="match status" value="1"/>
</dbReference>
<evidence type="ECO:0000256" key="2">
    <source>
        <dbReference type="ARBA" id="ARBA00023002"/>
    </source>
</evidence>
<keyword evidence="1" id="KW-0521">NADP</keyword>
<dbReference type="Gene3D" id="3.40.50.720">
    <property type="entry name" value="NAD(P)-binding Rossmann-like Domain"/>
    <property type="match status" value="1"/>
</dbReference>
<dbReference type="GO" id="GO:0016491">
    <property type="term" value="F:oxidoreductase activity"/>
    <property type="evidence" value="ECO:0007669"/>
    <property type="project" value="UniProtKB-KW"/>
</dbReference>
<organism evidence="4 5">
    <name type="scientific">Vitis vinifera</name>
    <name type="common">Grape</name>
    <dbReference type="NCBI Taxonomy" id="29760"/>
    <lineage>
        <taxon>Eukaryota</taxon>
        <taxon>Viridiplantae</taxon>
        <taxon>Streptophyta</taxon>
        <taxon>Embryophyta</taxon>
        <taxon>Tracheophyta</taxon>
        <taxon>Spermatophyta</taxon>
        <taxon>Magnoliopsida</taxon>
        <taxon>eudicotyledons</taxon>
        <taxon>Gunneridae</taxon>
        <taxon>Pentapetalae</taxon>
        <taxon>rosids</taxon>
        <taxon>Vitales</taxon>
        <taxon>Vitaceae</taxon>
        <taxon>Viteae</taxon>
        <taxon>Vitis</taxon>
    </lineage>
</organism>
<dbReference type="PANTHER" id="PTHR42898">
    <property type="entry name" value="TROPINONE REDUCTASE"/>
    <property type="match status" value="1"/>
</dbReference>
<dbReference type="SUPFAM" id="SSF51735">
    <property type="entry name" value="NAD(P)-binding Rossmann-fold domains"/>
    <property type="match status" value="1"/>
</dbReference>
<dbReference type="Pfam" id="PF00106">
    <property type="entry name" value="adh_short"/>
    <property type="match status" value="1"/>
</dbReference>
<dbReference type="PROSITE" id="PS00061">
    <property type="entry name" value="ADH_SHORT"/>
    <property type="match status" value="1"/>
</dbReference>
<evidence type="ECO:0000256" key="3">
    <source>
        <dbReference type="ARBA" id="ARBA00025714"/>
    </source>
</evidence>
<reference evidence="4 5" key="1">
    <citation type="journal article" date="2018" name="PLoS Genet.">
        <title>Population sequencing reveals clonal diversity and ancestral inbreeding in the grapevine cultivar Chardonnay.</title>
        <authorList>
            <person name="Roach M.J."/>
            <person name="Johnson D.L."/>
            <person name="Bohlmann J."/>
            <person name="van Vuuren H.J."/>
            <person name="Jones S.J."/>
            <person name="Pretorius I.S."/>
            <person name="Schmidt S.A."/>
            <person name="Borneman A.R."/>
        </authorList>
    </citation>
    <scope>NUCLEOTIDE SEQUENCE [LARGE SCALE GENOMIC DNA]</scope>
    <source>
        <strain evidence="5">cv. Chardonnay</strain>
        <tissue evidence="4">Leaf</tissue>
    </source>
</reference>
<name>A0A438HSB5_VITVI</name>
<proteinExistence type="inferred from homology"/>
<dbReference type="Pfam" id="PF13561">
    <property type="entry name" value="adh_short_C2"/>
    <property type="match status" value="1"/>
</dbReference>
<evidence type="ECO:0000256" key="1">
    <source>
        <dbReference type="ARBA" id="ARBA00022857"/>
    </source>
</evidence>
<dbReference type="InterPro" id="IPR036291">
    <property type="entry name" value="NAD(P)-bd_dom_sf"/>
</dbReference>
<dbReference type="PRINTS" id="PR00081">
    <property type="entry name" value="GDHRDH"/>
</dbReference>
<sequence>MAASEPSCRAKRWSLKGMTALITGGTRGIGYAIVEELAELGAIVHTCSRNQTELNERLQEWEGKGFRVSGSVCDLTSRAQREKLTETVSSLFEASSTSFFTRSQSCSPFTLRPPLSAMGLLEGVGPHPRFGEVNNAATVALKAPTNYTAEDCSSILQTNFESPYHLCQLAHPLLKASGRGSIIFISSVAGLISLPHMSVYAATKGAINQVTKNLACEWAKDNIRTNAVAPWTVRTSVRPILEPLTFENSSPLQDNPMATAYPQLLARTPLHRIAEPDEVSPLVAFLCLPAASYITGQVICVDGGFSVNGF</sequence>
<comment type="similarity">
    <text evidence="3">Belongs to the short-chain dehydrogenases/reductases (SDR) family. SDR65C subfamily.</text>
</comment>
<dbReference type="EMBL" id="QGNW01000184">
    <property type="protein sequence ID" value="RVW87364.1"/>
    <property type="molecule type" value="Genomic_DNA"/>
</dbReference>
<accession>A0A438HSB5</accession>
<dbReference type="AlphaFoldDB" id="A0A438HSB5"/>
<dbReference type="Proteomes" id="UP000288805">
    <property type="component" value="Unassembled WGS sequence"/>
</dbReference>
<dbReference type="InterPro" id="IPR045000">
    <property type="entry name" value="TR"/>
</dbReference>
<gene>
    <name evidence="4" type="primary">TRNH_1</name>
    <name evidence="4" type="ORF">CK203_033712</name>
</gene>
<evidence type="ECO:0000313" key="4">
    <source>
        <dbReference type="EMBL" id="RVW87364.1"/>
    </source>
</evidence>
<protein>
    <submittedName>
        <fullName evidence="4">Tropinone reductase-like</fullName>
    </submittedName>
</protein>
<evidence type="ECO:0000313" key="5">
    <source>
        <dbReference type="Proteomes" id="UP000288805"/>
    </source>
</evidence>
<dbReference type="InterPro" id="IPR020904">
    <property type="entry name" value="Sc_DH/Rdtase_CS"/>
</dbReference>
<dbReference type="InterPro" id="IPR002347">
    <property type="entry name" value="SDR_fam"/>
</dbReference>
<dbReference type="FunFam" id="3.40.50.720:FF:000084">
    <property type="entry name" value="Short-chain dehydrogenase reductase"/>
    <property type="match status" value="1"/>
</dbReference>